<keyword evidence="2" id="KW-1185">Reference proteome</keyword>
<dbReference type="AlphaFoldDB" id="A0A1Z5JU32"/>
<evidence type="ECO:0000313" key="2">
    <source>
        <dbReference type="Proteomes" id="UP000198406"/>
    </source>
</evidence>
<proteinExistence type="predicted"/>
<dbReference type="Proteomes" id="UP000198406">
    <property type="component" value="Unassembled WGS sequence"/>
</dbReference>
<dbReference type="EMBL" id="BDSP01000117">
    <property type="protein sequence ID" value="GAX17439.1"/>
    <property type="molecule type" value="Genomic_DNA"/>
</dbReference>
<dbReference type="InParanoid" id="A0A1Z5JU32"/>
<sequence length="253" mass="28898">MQLAIVNSLFRDSSLVKVPRFIQAALRTKKTTLTLEQCLRVAQNPDFTPVWEGQKKGRFGDKEKRTRVYVANNWLPLLPVVYYVNLAGFVVACHRRWVSTEKATEYLNKGTGEVIGHRSWKSGGTRVDSWMVRSYKLLLSAPDPDNYRFVNLSDEDCNGATVGQSCGSSGMGNATREYAANEPDTGYESSLRESTKRLEIMFEYCKNKKERRRMDFCATNAHKEVTQVHHMADPSNNNQKMRLLRWHCCTTGD</sequence>
<gene>
    <name evidence="1" type="ORF">FisN_5Hu087</name>
</gene>
<name>A0A1Z5JU32_FISSO</name>
<comment type="caution">
    <text evidence="1">The sequence shown here is derived from an EMBL/GenBank/DDBJ whole genome shotgun (WGS) entry which is preliminary data.</text>
</comment>
<protein>
    <submittedName>
        <fullName evidence="1">Uncharacterized protein</fullName>
    </submittedName>
</protein>
<evidence type="ECO:0000313" key="1">
    <source>
        <dbReference type="EMBL" id="GAX17439.1"/>
    </source>
</evidence>
<accession>A0A1Z5JU32</accession>
<organism evidence="1 2">
    <name type="scientific">Fistulifera solaris</name>
    <name type="common">Oleaginous diatom</name>
    <dbReference type="NCBI Taxonomy" id="1519565"/>
    <lineage>
        <taxon>Eukaryota</taxon>
        <taxon>Sar</taxon>
        <taxon>Stramenopiles</taxon>
        <taxon>Ochrophyta</taxon>
        <taxon>Bacillariophyta</taxon>
        <taxon>Bacillariophyceae</taxon>
        <taxon>Bacillariophycidae</taxon>
        <taxon>Naviculales</taxon>
        <taxon>Naviculaceae</taxon>
        <taxon>Fistulifera</taxon>
    </lineage>
</organism>
<reference evidence="1 2" key="1">
    <citation type="journal article" date="2015" name="Plant Cell">
        <title>Oil accumulation by the oleaginous diatom Fistulifera solaris as revealed by the genome and transcriptome.</title>
        <authorList>
            <person name="Tanaka T."/>
            <person name="Maeda Y."/>
            <person name="Veluchamy A."/>
            <person name="Tanaka M."/>
            <person name="Abida H."/>
            <person name="Marechal E."/>
            <person name="Bowler C."/>
            <person name="Muto M."/>
            <person name="Sunaga Y."/>
            <person name="Tanaka M."/>
            <person name="Yoshino T."/>
            <person name="Taniguchi T."/>
            <person name="Fukuda Y."/>
            <person name="Nemoto M."/>
            <person name="Matsumoto M."/>
            <person name="Wong P.S."/>
            <person name="Aburatani S."/>
            <person name="Fujibuchi W."/>
        </authorList>
    </citation>
    <scope>NUCLEOTIDE SEQUENCE [LARGE SCALE GENOMIC DNA]</scope>
    <source>
        <strain evidence="1 2">JPCC DA0580</strain>
    </source>
</reference>